<organism evidence="2 3">
    <name type="scientific">Candidatus Abyssobacteria bacterium SURF_17</name>
    <dbReference type="NCBI Taxonomy" id="2093361"/>
    <lineage>
        <taxon>Bacteria</taxon>
        <taxon>Pseudomonadati</taxon>
        <taxon>Candidatus Hydrogenedentota</taxon>
        <taxon>Candidatus Abyssobacteria</taxon>
    </lineage>
</organism>
<dbReference type="EMBL" id="QZKI01000013">
    <property type="protein sequence ID" value="RJP74631.1"/>
    <property type="molecule type" value="Genomic_DNA"/>
</dbReference>
<dbReference type="Proteomes" id="UP000285961">
    <property type="component" value="Unassembled WGS sequence"/>
</dbReference>
<feature type="compositionally biased region" description="Basic and acidic residues" evidence="1">
    <location>
        <begin position="29"/>
        <end position="38"/>
    </location>
</feature>
<feature type="region of interest" description="Disordered" evidence="1">
    <location>
        <begin position="1"/>
        <end position="69"/>
    </location>
</feature>
<gene>
    <name evidence="2" type="ORF">C4532_02120</name>
</gene>
<evidence type="ECO:0000313" key="2">
    <source>
        <dbReference type="EMBL" id="RJP74631.1"/>
    </source>
</evidence>
<evidence type="ECO:0000313" key="3">
    <source>
        <dbReference type="Proteomes" id="UP000285961"/>
    </source>
</evidence>
<name>A0A419F8C5_9BACT</name>
<evidence type="ECO:0000256" key="1">
    <source>
        <dbReference type="SAM" id="MobiDB-lite"/>
    </source>
</evidence>
<comment type="caution">
    <text evidence="2">The sequence shown here is derived from an EMBL/GenBank/DDBJ whole genome shotgun (WGS) entry which is preliminary data.</text>
</comment>
<reference evidence="2 3" key="1">
    <citation type="journal article" date="2017" name="ISME J.">
        <title>Energy and carbon metabolisms in a deep terrestrial subsurface fluid microbial community.</title>
        <authorList>
            <person name="Momper L."/>
            <person name="Jungbluth S.P."/>
            <person name="Lee M.D."/>
            <person name="Amend J.P."/>
        </authorList>
    </citation>
    <scope>NUCLEOTIDE SEQUENCE [LARGE SCALE GENOMIC DNA]</scope>
    <source>
        <strain evidence="2">SURF_17</strain>
    </source>
</reference>
<dbReference type="AlphaFoldDB" id="A0A419F8C5"/>
<sequence>MDHAKWATKGIRTFEPQRVADPKRRRRKEKDLETEVSTKRPYLQIKQIPADKEGGGAQRRGSFLRKRKS</sequence>
<accession>A0A419F8C5</accession>
<proteinExistence type="predicted"/>
<protein>
    <submittedName>
        <fullName evidence="2">Uncharacterized protein</fullName>
    </submittedName>
</protein>